<evidence type="ECO:0000313" key="3">
    <source>
        <dbReference type="Proteomes" id="UP000187735"/>
    </source>
</evidence>
<dbReference type="STRING" id="1891926.Fuma_06597"/>
<proteinExistence type="predicted"/>
<dbReference type="GO" id="GO:0002098">
    <property type="term" value="P:tRNA wobble uridine modification"/>
    <property type="evidence" value="ECO:0007669"/>
    <property type="project" value="TreeGrafter"/>
</dbReference>
<dbReference type="PANTHER" id="PTHR42714:SF2">
    <property type="entry name" value="TRNA MODIFICATION GTPASE GTPBP3, MITOCHONDRIAL"/>
    <property type="match status" value="1"/>
</dbReference>
<dbReference type="KEGG" id="fmr:Fuma_06597"/>
<dbReference type="InterPro" id="IPR027368">
    <property type="entry name" value="MnmE_dom2"/>
</dbReference>
<evidence type="ECO:0000313" key="2">
    <source>
        <dbReference type="EMBL" id="APZ96923.1"/>
    </source>
</evidence>
<dbReference type="EC" id="3.6.-.-" evidence="2"/>
<dbReference type="EMBL" id="CP017641">
    <property type="protein sequence ID" value="APZ96923.1"/>
    <property type="molecule type" value="Genomic_DNA"/>
</dbReference>
<dbReference type="GO" id="GO:0030488">
    <property type="term" value="P:tRNA methylation"/>
    <property type="evidence" value="ECO:0007669"/>
    <property type="project" value="TreeGrafter"/>
</dbReference>
<keyword evidence="2" id="KW-0378">Hydrolase</keyword>
<dbReference type="InterPro" id="IPR006073">
    <property type="entry name" value="GTP-bd"/>
</dbReference>
<dbReference type="InterPro" id="IPR027417">
    <property type="entry name" value="P-loop_NTPase"/>
</dbReference>
<name>A0A1P8WS94_9PLAN</name>
<dbReference type="GO" id="GO:0005525">
    <property type="term" value="F:GTP binding"/>
    <property type="evidence" value="ECO:0007669"/>
    <property type="project" value="InterPro"/>
</dbReference>
<gene>
    <name evidence="2" type="primary">mnmE_2</name>
    <name evidence="2" type="ORF">Fuma_06597</name>
</gene>
<dbReference type="CDD" id="cd04164">
    <property type="entry name" value="trmE"/>
    <property type="match status" value="1"/>
</dbReference>
<dbReference type="NCBIfam" id="TIGR00231">
    <property type="entry name" value="small_GTP"/>
    <property type="match status" value="1"/>
</dbReference>
<protein>
    <submittedName>
        <fullName evidence="2">tRNA modification GTPase MnmE</fullName>
        <ecNumber evidence="2">3.6.-.-</ecNumber>
    </submittedName>
</protein>
<keyword evidence="3" id="KW-1185">Reference proteome</keyword>
<organism evidence="2 3">
    <name type="scientific">Fuerstiella marisgermanici</name>
    <dbReference type="NCBI Taxonomy" id="1891926"/>
    <lineage>
        <taxon>Bacteria</taxon>
        <taxon>Pseudomonadati</taxon>
        <taxon>Planctomycetota</taxon>
        <taxon>Planctomycetia</taxon>
        <taxon>Planctomycetales</taxon>
        <taxon>Planctomycetaceae</taxon>
        <taxon>Fuerstiella</taxon>
    </lineage>
</organism>
<dbReference type="AlphaFoldDB" id="A0A1P8WS94"/>
<dbReference type="Pfam" id="PF01926">
    <property type="entry name" value="MMR_HSR1"/>
    <property type="match status" value="1"/>
</dbReference>
<dbReference type="GO" id="GO:0005829">
    <property type="term" value="C:cytosol"/>
    <property type="evidence" value="ECO:0007669"/>
    <property type="project" value="TreeGrafter"/>
</dbReference>
<dbReference type="InterPro" id="IPR005225">
    <property type="entry name" value="Small_GTP-bd"/>
</dbReference>
<dbReference type="Proteomes" id="UP000187735">
    <property type="component" value="Chromosome"/>
</dbReference>
<feature type="domain" description="G" evidence="1">
    <location>
        <begin position="152"/>
        <end position="267"/>
    </location>
</feature>
<evidence type="ECO:0000259" key="1">
    <source>
        <dbReference type="Pfam" id="PF01926"/>
    </source>
</evidence>
<dbReference type="SUPFAM" id="SSF52540">
    <property type="entry name" value="P-loop containing nucleoside triphosphate hydrolases"/>
    <property type="match status" value="1"/>
</dbReference>
<dbReference type="Gene3D" id="1.20.120.430">
    <property type="entry name" value="tRNA modification GTPase MnmE domain 2"/>
    <property type="match status" value="1"/>
</dbReference>
<dbReference type="InterPro" id="IPR031168">
    <property type="entry name" value="G_TrmE"/>
</dbReference>
<reference evidence="2 3" key="1">
    <citation type="journal article" date="2016" name="Front. Microbiol.">
        <title>Fuerstia marisgermanicae gen. nov., sp. nov., an Unusual Member of the Phylum Planctomycetes from the German Wadden Sea.</title>
        <authorList>
            <person name="Kohn T."/>
            <person name="Heuer A."/>
            <person name="Jogler M."/>
            <person name="Vollmers J."/>
            <person name="Boedeker C."/>
            <person name="Bunk B."/>
            <person name="Rast P."/>
            <person name="Borchert D."/>
            <person name="Glockner I."/>
            <person name="Freese H.M."/>
            <person name="Klenk H.P."/>
            <person name="Overmann J."/>
            <person name="Kaster A.K."/>
            <person name="Rohde M."/>
            <person name="Wiegand S."/>
            <person name="Jogler C."/>
        </authorList>
    </citation>
    <scope>NUCLEOTIDE SEQUENCE [LARGE SCALE GENOMIC DNA]</scope>
    <source>
        <strain evidence="2 3">NH11</strain>
    </source>
</reference>
<dbReference type="PANTHER" id="PTHR42714">
    <property type="entry name" value="TRNA MODIFICATION GTPASE GTPBP3"/>
    <property type="match status" value="1"/>
</dbReference>
<dbReference type="Gene3D" id="3.40.50.300">
    <property type="entry name" value="P-loop containing nucleotide triphosphate hydrolases"/>
    <property type="match status" value="1"/>
</dbReference>
<dbReference type="GO" id="GO:0016787">
    <property type="term" value="F:hydrolase activity"/>
    <property type="evidence" value="ECO:0007669"/>
    <property type="project" value="UniProtKB-KW"/>
</dbReference>
<accession>A0A1P8WS94</accession>
<sequence>MLRVTATTLADAAPLQSHFQSAGGRDPNTAEVGSILYGFWGAEDVVLTRCEDLVWEVCCHGGDAAVSRIADDLGGVTQPESTATSVDECLQSQLLKCRTLRTAKFLLAQQQGAISEFIARVNGDETFSELRPTLERFLSWQTFAQHLTEPWRVAVVGQPNAGKSSLLNAVVGYERSIVFDQPGTTRDRVEAEVIFDGWPFQFVDTAGVRNEARDEIEAVGVAAARVSILDSEACLLVVDSSHGWTADDAALFAAIPSTHARAIVWNKVDLAADHQPPVGVGPVIQTSAVTRSGLDELLNWLTETIIPDVPAVSEPLPISASMIEAVEHALKTQNLEELRRTISQ</sequence>